<sequence>MTDSLEDESLCLDFSQFMQRLKTNRLIDDRIIHELNTTLPTQSFAHGVNVTQKCKTLHDLIKGAHTSRNEAIERCISLQVNKTKMLAEEKEKNPENFKIRKQLGKEQTNLRLFRQELTIEAIVQERAETAFYERCREYYKPEQS</sequence>
<accession>A0ABP0EZS3</accession>
<dbReference type="Pfam" id="PF09774">
    <property type="entry name" value="MIX23"/>
    <property type="match status" value="1"/>
</dbReference>
<proteinExistence type="inferred from homology"/>
<dbReference type="PANTHER" id="PTHR31905:SF2">
    <property type="entry name" value="PROTEIN MIX23"/>
    <property type="match status" value="1"/>
</dbReference>
<dbReference type="PANTHER" id="PTHR31905">
    <property type="entry name" value="COILED-COIL DOMAIN-CONTAINING PROTEIN 58"/>
    <property type="match status" value="1"/>
</dbReference>
<protein>
    <recommendedName>
        <fullName evidence="2">Protein MIX23</fullName>
    </recommendedName>
    <alternativeName>
        <fullName evidence="3">Coiled-coil domain-containing protein 58</fullName>
    </alternativeName>
</protein>
<dbReference type="Proteomes" id="UP001642483">
    <property type="component" value="Unassembled WGS sequence"/>
</dbReference>
<comment type="similarity">
    <text evidence="1">Belongs to the MIX23 family.</text>
</comment>
<evidence type="ECO:0000256" key="3">
    <source>
        <dbReference type="ARBA" id="ARBA00030733"/>
    </source>
</evidence>
<keyword evidence="5" id="KW-1185">Reference proteome</keyword>
<reference evidence="4 5" key="1">
    <citation type="submission" date="2024-02" db="EMBL/GenBank/DDBJ databases">
        <authorList>
            <person name="Daric V."/>
            <person name="Darras S."/>
        </authorList>
    </citation>
    <scope>NUCLEOTIDE SEQUENCE [LARGE SCALE GENOMIC DNA]</scope>
</reference>
<evidence type="ECO:0000256" key="2">
    <source>
        <dbReference type="ARBA" id="ARBA00024228"/>
    </source>
</evidence>
<name>A0ABP0EZS3_CLALP</name>
<gene>
    <name evidence="4" type="ORF">CVLEPA_LOCUS2331</name>
</gene>
<evidence type="ECO:0000256" key="1">
    <source>
        <dbReference type="ARBA" id="ARBA00024204"/>
    </source>
</evidence>
<dbReference type="InterPro" id="IPR019171">
    <property type="entry name" value="MIX23"/>
</dbReference>
<organism evidence="4 5">
    <name type="scientific">Clavelina lepadiformis</name>
    <name type="common">Light-bulb sea squirt</name>
    <name type="synonym">Ascidia lepadiformis</name>
    <dbReference type="NCBI Taxonomy" id="159417"/>
    <lineage>
        <taxon>Eukaryota</taxon>
        <taxon>Metazoa</taxon>
        <taxon>Chordata</taxon>
        <taxon>Tunicata</taxon>
        <taxon>Ascidiacea</taxon>
        <taxon>Aplousobranchia</taxon>
        <taxon>Clavelinidae</taxon>
        <taxon>Clavelina</taxon>
    </lineage>
</organism>
<comment type="caution">
    <text evidence="4">The sequence shown here is derived from an EMBL/GenBank/DDBJ whole genome shotgun (WGS) entry which is preliminary data.</text>
</comment>
<evidence type="ECO:0000313" key="5">
    <source>
        <dbReference type="Proteomes" id="UP001642483"/>
    </source>
</evidence>
<evidence type="ECO:0000313" key="4">
    <source>
        <dbReference type="EMBL" id="CAK8672631.1"/>
    </source>
</evidence>
<dbReference type="EMBL" id="CAWYQH010000001">
    <property type="protein sequence ID" value="CAK8672631.1"/>
    <property type="molecule type" value="Genomic_DNA"/>
</dbReference>